<feature type="domain" description="ABC transporter" evidence="7">
    <location>
        <begin position="23"/>
        <end position="226"/>
    </location>
</feature>
<proteinExistence type="predicted"/>
<dbReference type="Pfam" id="PF00005">
    <property type="entry name" value="ABC_tran"/>
    <property type="match status" value="1"/>
</dbReference>
<keyword evidence="1" id="KW-0813">Transport</keyword>
<dbReference type="InterPro" id="IPR005895">
    <property type="entry name" value="ABC_transptr_haem_export_CcmA"/>
</dbReference>
<dbReference type="PROSITE" id="PS50893">
    <property type="entry name" value="ABC_TRANSPORTER_2"/>
    <property type="match status" value="1"/>
</dbReference>
<dbReference type="InterPro" id="IPR017871">
    <property type="entry name" value="ABC_transporter-like_CS"/>
</dbReference>
<dbReference type="InterPro" id="IPR027417">
    <property type="entry name" value="P-loop_NTPase"/>
</dbReference>
<evidence type="ECO:0000256" key="4">
    <source>
        <dbReference type="ARBA" id="ARBA00022840"/>
    </source>
</evidence>
<dbReference type="SUPFAM" id="SSF52540">
    <property type="entry name" value="P-loop containing nucleoside triphosphate hydrolases"/>
    <property type="match status" value="1"/>
</dbReference>
<keyword evidence="6" id="KW-0472">Membrane</keyword>
<dbReference type="AlphaFoldDB" id="A0A3B0VN06"/>
<accession>A0A3B0VN06</accession>
<dbReference type="InterPro" id="IPR003593">
    <property type="entry name" value="AAA+_ATPase"/>
</dbReference>
<dbReference type="PROSITE" id="PS00211">
    <property type="entry name" value="ABC_TRANSPORTER_1"/>
    <property type="match status" value="1"/>
</dbReference>
<dbReference type="Gene3D" id="3.40.50.300">
    <property type="entry name" value="P-loop containing nucleotide triphosphate hydrolases"/>
    <property type="match status" value="1"/>
</dbReference>
<keyword evidence="3" id="KW-0201">Cytochrome c-type biogenesis</keyword>
<keyword evidence="4" id="KW-0067">ATP-binding</keyword>
<reference evidence="8" key="1">
    <citation type="submission" date="2018-06" db="EMBL/GenBank/DDBJ databases">
        <authorList>
            <person name="Zhirakovskaya E."/>
        </authorList>
    </citation>
    <scope>NUCLEOTIDE SEQUENCE</scope>
</reference>
<evidence type="ECO:0000256" key="1">
    <source>
        <dbReference type="ARBA" id="ARBA00022448"/>
    </source>
</evidence>
<dbReference type="InterPro" id="IPR003439">
    <property type="entry name" value="ABC_transporter-like_ATP-bd"/>
</dbReference>
<evidence type="ECO:0000259" key="7">
    <source>
        <dbReference type="PROSITE" id="PS50893"/>
    </source>
</evidence>
<keyword evidence="5" id="KW-1278">Translocase</keyword>
<name>A0A3B0VN06_9ZZZZ</name>
<dbReference type="NCBIfam" id="TIGR01189">
    <property type="entry name" value="ccmA"/>
    <property type="match status" value="1"/>
</dbReference>
<evidence type="ECO:0000313" key="8">
    <source>
        <dbReference type="EMBL" id="VAW45008.1"/>
    </source>
</evidence>
<evidence type="ECO:0000256" key="3">
    <source>
        <dbReference type="ARBA" id="ARBA00022748"/>
    </source>
</evidence>
<sequence>MQVFRPRKSEFSRYDADREAFMLEIEGLAVEREERLLFSDLSVKLLSGEGLHIVGKNGAGKTTLLRVLCGLTSPAAGTIKWCDQDVTEFREAFCSDLLYLGHKNANKTELNCRENLKLALGVQSVSDAEIRDALHEAGLGMLHHLPTRFLSQGQQRRLSLARLLLTKAKLWVLDEPYVALDYKAIEWLDSILERHLKNQGLLVLTSHQVLTMSSTIRVLNLGEQHA</sequence>
<gene>
    <name evidence="8" type="ORF">MNBD_GAMMA04-2245</name>
</gene>
<evidence type="ECO:0000256" key="2">
    <source>
        <dbReference type="ARBA" id="ARBA00022741"/>
    </source>
</evidence>
<protein>
    <submittedName>
        <fullName evidence="8">ABC transporter involved in cytochrome c biogenesis, ATPase component CcmA</fullName>
    </submittedName>
</protein>
<evidence type="ECO:0000256" key="5">
    <source>
        <dbReference type="ARBA" id="ARBA00022967"/>
    </source>
</evidence>
<evidence type="ECO:0000256" key="6">
    <source>
        <dbReference type="ARBA" id="ARBA00023136"/>
    </source>
</evidence>
<dbReference type="PANTHER" id="PTHR43499:SF1">
    <property type="entry name" value="ABC TRANSPORTER I FAMILY MEMBER 1"/>
    <property type="match status" value="1"/>
</dbReference>
<dbReference type="GO" id="GO:0017004">
    <property type="term" value="P:cytochrome complex assembly"/>
    <property type="evidence" value="ECO:0007669"/>
    <property type="project" value="UniProtKB-KW"/>
</dbReference>
<organism evidence="8">
    <name type="scientific">hydrothermal vent metagenome</name>
    <dbReference type="NCBI Taxonomy" id="652676"/>
    <lineage>
        <taxon>unclassified sequences</taxon>
        <taxon>metagenomes</taxon>
        <taxon>ecological metagenomes</taxon>
    </lineage>
</organism>
<dbReference type="SMART" id="SM00382">
    <property type="entry name" value="AAA"/>
    <property type="match status" value="1"/>
</dbReference>
<dbReference type="GO" id="GO:0005524">
    <property type="term" value="F:ATP binding"/>
    <property type="evidence" value="ECO:0007669"/>
    <property type="project" value="UniProtKB-KW"/>
</dbReference>
<dbReference type="GO" id="GO:0016887">
    <property type="term" value="F:ATP hydrolysis activity"/>
    <property type="evidence" value="ECO:0007669"/>
    <property type="project" value="InterPro"/>
</dbReference>
<dbReference type="PANTHER" id="PTHR43499">
    <property type="entry name" value="ABC TRANSPORTER I FAMILY MEMBER 1"/>
    <property type="match status" value="1"/>
</dbReference>
<dbReference type="NCBIfam" id="NF010061">
    <property type="entry name" value="PRK13538.1"/>
    <property type="match status" value="1"/>
</dbReference>
<keyword evidence="2" id="KW-0547">Nucleotide-binding</keyword>
<dbReference type="GO" id="GO:0022857">
    <property type="term" value="F:transmembrane transporter activity"/>
    <property type="evidence" value="ECO:0007669"/>
    <property type="project" value="InterPro"/>
</dbReference>
<dbReference type="EMBL" id="UOFB01000067">
    <property type="protein sequence ID" value="VAW45008.1"/>
    <property type="molecule type" value="Genomic_DNA"/>
</dbReference>